<dbReference type="EMBL" id="PNIK01000055">
    <property type="protein sequence ID" value="PMP67257.1"/>
    <property type="molecule type" value="Genomic_DNA"/>
</dbReference>
<gene>
    <name evidence="1" type="ORF">C0190_03630</name>
</gene>
<reference evidence="1 2" key="1">
    <citation type="submission" date="2018-01" db="EMBL/GenBank/DDBJ databases">
        <title>Metagenomic assembled genomes from two thermal pools in the Uzon Caldera, Kamchatka, Russia.</title>
        <authorList>
            <person name="Wilkins L."/>
            <person name="Ettinger C."/>
        </authorList>
    </citation>
    <scope>NUCLEOTIDE SEQUENCE [LARGE SCALE GENOMIC DNA]</scope>
    <source>
        <strain evidence="1">ZAV-08</strain>
    </source>
</reference>
<accession>A0A2N7PNP3</accession>
<dbReference type="AlphaFoldDB" id="A0A2N7PNP3"/>
<sequence length="230" mass="27335">MILLLLLFILLLDTHIAWSKLLLHYEIFYGPLKLGESKIFVSEKEYKAIAYTTNLGNILYPYYAEWTTTVNDKKFPSTSVIYSKDRFKERKKIIYFEQNKNKIIVEKILPKPKKNSYHLPFPIFDELSSFVYSWNLDYFNNREYQLPIYIDGERHFVYIKYSSVINCKFNNQTQECINLLIHLPEKSELLKRSKNVQLFLSKKDRIPIEIMGSLPIFGNLKAILKEVKNL</sequence>
<comment type="caution">
    <text evidence="1">The sequence shown here is derived from an EMBL/GenBank/DDBJ whole genome shotgun (WGS) entry which is preliminary data.</text>
</comment>
<dbReference type="Proteomes" id="UP000235460">
    <property type="component" value="Unassembled WGS sequence"/>
</dbReference>
<evidence type="ECO:0000313" key="1">
    <source>
        <dbReference type="EMBL" id="PMP67257.1"/>
    </source>
</evidence>
<organism evidence="1 2">
    <name type="scientific">Thermodesulfobacterium geofontis</name>
    <dbReference type="NCBI Taxonomy" id="1295609"/>
    <lineage>
        <taxon>Bacteria</taxon>
        <taxon>Pseudomonadati</taxon>
        <taxon>Thermodesulfobacteriota</taxon>
        <taxon>Thermodesulfobacteria</taxon>
        <taxon>Thermodesulfobacteriales</taxon>
        <taxon>Thermodesulfobacteriaceae</taxon>
        <taxon>Thermodesulfobacterium</taxon>
    </lineage>
</organism>
<dbReference type="Pfam" id="PF11306">
    <property type="entry name" value="DUF3108"/>
    <property type="match status" value="1"/>
</dbReference>
<dbReference type="InterPro" id="IPR021457">
    <property type="entry name" value="DUF3108"/>
</dbReference>
<evidence type="ECO:0000313" key="2">
    <source>
        <dbReference type="Proteomes" id="UP000235460"/>
    </source>
</evidence>
<name>A0A2N7PNP3_9BACT</name>
<protein>
    <recommendedName>
        <fullName evidence="3">DUF3108 domain-containing protein</fullName>
    </recommendedName>
</protein>
<proteinExistence type="predicted"/>
<evidence type="ECO:0008006" key="3">
    <source>
        <dbReference type="Google" id="ProtNLM"/>
    </source>
</evidence>